<evidence type="ECO:0000313" key="3">
    <source>
        <dbReference type="Proteomes" id="UP000580250"/>
    </source>
</evidence>
<dbReference type="OrthoDB" id="5904956at2759"/>
<name>A0A6V7VUD2_MELEN</name>
<dbReference type="Proteomes" id="UP000580250">
    <property type="component" value="Unassembled WGS sequence"/>
</dbReference>
<accession>A0A6V7VUD2</accession>
<gene>
    <name evidence="2" type="ORF">MENT_LOCUS29939</name>
</gene>
<proteinExistence type="predicted"/>
<protein>
    <submittedName>
        <fullName evidence="2">Uncharacterized protein</fullName>
    </submittedName>
</protein>
<organism evidence="2 3">
    <name type="scientific">Meloidogyne enterolobii</name>
    <name type="common">Root-knot nematode worm</name>
    <name type="synonym">Meloidogyne mayaguensis</name>
    <dbReference type="NCBI Taxonomy" id="390850"/>
    <lineage>
        <taxon>Eukaryota</taxon>
        <taxon>Metazoa</taxon>
        <taxon>Ecdysozoa</taxon>
        <taxon>Nematoda</taxon>
        <taxon>Chromadorea</taxon>
        <taxon>Rhabditida</taxon>
        <taxon>Tylenchina</taxon>
        <taxon>Tylenchomorpha</taxon>
        <taxon>Tylenchoidea</taxon>
        <taxon>Meloidogynidae</taxon>
        <taxon>Meloidogyninae</taxon>
        <taxon>Meloidogyne</taxon>
    </lineage>
</organism>
<sequence length="618" mass="74184">MIKDFLIKIISKFYNYFIGIFRINGSANLIYKNFVGSDQGWNELFGNVFNEYVDKAKMLENKLDGLEDGKIKFCELHNFINLFVKDKELLKNNVWKEKLVTMKEFVQEGENSSNQNINCQNEQEIEFLIEECLLPSRIKQFYFINLGNIKMLLEAKIYELYNFIKNQDLDKGAFFALLGPELLAYLEESYPKLMRIEDVHPEVLLYLYKEAFLLNKEESYEYEISKKINLLKELRLQITVLLIKNMRLERLIPIISERNENKENKEYLTALDFLREKFEENRENAYLWLKTKEDNYLFKLYYFVSFVSFNTELLEKIKTNKDVQILLEGLKLHIENHKEVNVKREISKYLSDEHVPRLMNVLEDNEELREKIKRKKASRYIIYKFLAEIGNFNKLVEGMNLIDEEVYYGNNRLKEHYVNALISDIDDEYLQKIKKINELAAKQLVWIKFMEEKINPLDKKGDWKSLENKKVFSEFWKRIKITNILMYEKVFVLIYENLLSNENNVNYFLEETMQVLDNEMNVTDKEYKIENRKYLKMKIKEGKMLKDNDTESPKNYDDAKTHSLIDSWAKIRNISDNNDIKETSNNFTKWLKKEHLKNIIKLLENDEGFRNSINFRLK</sequence>
<comment type="caution">
    <text evidence="2">The sequence shown here is derived from an EMBL/GenBank/DDBJ whole genome shotgun (WGS) entry which is preliminary data.</text>
</comment>
<reference evidence="2 3" key="1">
    <citation type="submission" date="2020-08" db="EMBL/GenBank/DDBJ databases">
        <authorList>
            <person name="Koutsovoulos G."/>
            <person name="Danchin GJ E."/>
        </authorList>
    </citation>
    <scope>NUCLEOTIDE SEQUENCE [LARGE SCALE GENOMIC DNA]</scope>
</reference>
<dbReference type="EMBL" id="CAJEWN010000310">
    <property type="protein sequence ID" value="CAD2178028.1"/>
    <property type="molecule type" value="Genomic_DNA"/>
</dbReference>
<evidence type="ECO:0000256" key="1">
    <source>
        <dbReference type="SAM" id="Coils"/>
    </source>
</evidence>
<feature type="coiled-coil region" evidence="1">
    <location>
        <begin position="231"/>
        <end position="284"/>
    </location>
</feature>
<dbReference type="AlphaFoldDB" id="A0A6V7VUD2"/>
<evidence type="ECO:0000313" key="2">
    <source>
        <dbReference type="EMBL" id="CAD2178028.1"/>
    </source>
</evidence>
<keyword evidence="1" id="KW-0175">Coiled coil</keyword>